<dbReference type="RefSeq" id="WP_160332252.1">
    <property type="nucleotide sequence ID" value="NZ_WSRS01000010.1"/>
</dbReference>
<protein>
    <recommendedName>
        <fullName evidence="3">Signal peptidase I</fullName>
        <ecNumber evidence="3">3.4.21.89</ecNumber>
    </recommendedName>
</protein>
<evidence type="ECO:0000259" key="4">
    <source>
        <dbReference type="Pfam" id="PF10502"/>
    </source>
</evidence>
<dbReference type="InterPro" id="IPR019533">
    <property type="entry name" value="Peptidase_S26"/>
</dbReference>
<dbReference type="GO" id="GO:0004252">
    <property type="term" value="F:serine-type endopeptidase activity"/>
    <property type="evidence" value="ECO:0007669"/>
    <property type="project" value="InterPro"/>
</dbReference>
<comment type="subcellular location">
    <subcellularLocation>
        <location evidence="1">Cell membrane</location>
        <topology evidence="1">Single-pass type II membrane protein</topology>
    </subcellularLocation>
    <subcellularLocation>
        <location evidence="3">Membrane</location>
        <topology evidence="3">Single-pass type II membrane protein</topology>
    </subcellularLocation>
</comment>
<proteinExistence type="inferred from homology"/>
<dbReference type="InterPro" id="IPR036286">
    <property type="entry name" value="LexA/Signal_pep-like_sf"/>
</dbReference>
<dbReference type="NCBIfam" id="TIGR02227">
    <property type="entry name" value="sigpep_I_bact"/>
    <property type="match status" value="1"/>
</dbReference>
<reference evidence="5 6" key="1">
    <citation type="submission" date="2019-12" db="EMBL/GenBank/DDBJ databases">
        <title>Microbes associate with the intestines of laboratory mice.</title>
        <authorList>
            <person name="Navarre W."/>
            <person name="Wong E."/>
        </authorList>
    </citation>
    <scope>NUCLEOTIDE SEQUENCE [LARGE SCALE GENOMIC DNA]</scope>
    <source>
        <strain evidence="5 6">NM51_B2-22</strain>
    </source>
</reference>
<dbReference type="EC" id="3.4.21.89" evidence="3"/>
<dbReference type="GO" id="GO:0009003">
    <property type="term" value="F:signal peptidase activity"/>
    <property type="evidence" value="ECO:0007669"/>
    <property type="project" value="UniProtKB-EC"/>
</dbReference>
<gene>
    <name evidence="5" type="primary">lepB</name>
    <name evidence="5" type="ORF">E5983_02010</name>
</gene>
<dbReference type="GO" id="GO:0006465">
    <property type="term" value="P:signal peptide processing"/>
    <property type="evidence" value="ECO:0007669"/>
    <property type="project" value="InterPro"/>
</dbReference>
<comment type="caution">
    <text evidence="5">The sequence shown here is derived from an EMBL/GenBank/DDBJ whole genome shotgun (WGS) entry which is preliminary data.</text>
</comment>
<comment type="catalytic activity">
    <reaction evidence="3">
        <text>Cleavage of hydrophobic, N-terminal signal or leader sequences from secreted and periplasmic proteins.</text>
        <dbReference type="EC" id="3.4.21.89"/>
    </reaction>
</comment>
<comment type="similarity">
    <text evidence="2 3">Belongs to the peptidase S26 family.</text>
</comment>
<keyword evidence="3 5" id="KW-0378">Hydrolase</keyword>
<dbReference type="GO" id="GO:0005886">
    <property type="term" value="C:plasma membrane"/>
    <property type="evidence" value="ECO:0007669"/>
    <property type="project" value="UniProtKB-SubCell"/>
</dbReference>
<keyword evidence="3" id="KW-0645">Protease</keyword>
<dbReference type="Gene3D" id="2.10.109.10">
    <property type="entry name" value="Umud Fragment, subunit A"/>
    <property type="match status" value="1"/>
</dbReference>
<evidence type="ECO:0000256" key="2">
    <source>
        <dbReference type="ARBA" id="ARBA00009370"/>
    </source>
</evidence>
<dbReference type="Proteomes" id="UP000461595">
    <property type="component" value="Unassembled WGS sequence"/>
</dbReference>
<feature type="transmembrane region" description="Helical" evidence="3">
    <location>
        <begin position="6"/>
        <end position="27"/>
    </location>
</feature>
<organism evidence="5 6">
    <name type="scientific">Streptococcus danieliae</name>
    <dbReference type="NCBI Taxonomy" id="747656"/>
    <lineage>
        <taxon>Bacteria</taxon>
        <taxon>Bacillati</taxon>
        <taxon>Bacillota</taxon>
        <taxon>Bacilli</taxon>
        <taxon>Lactobacillales</taxon>
        <taxon>Streptococcaceae</taxon>
        <taxon>Streptococcus</taxon>
    </lineage>
</organism>
<dbReference type="AlphaFoldDB" id="A0A7X3G798"/>
<keyword evidence="3" id="KW-0472">Membrane</keyword>
<dbReference type="SUPFAM" id="SSF51306">
    <property type="entry name" value="LexA/Signal peptidase"/>
    <property type="match status" value="1"/>
</dbReference>
<keyword evidence="3" id="KW-1133">Transmembrane helix</keyword>
<dbReference type="EMBL" id="WSRS01000010">
    <property type="protein sequence ID" value="MVX58426.1"/>
    <property type="molecule type" value="Genomic_DNA"/>
</dbReference>
<dbReference type="OrthoDB" id="9802919at2"/>
<evidence type="ECO:0000313" key="5">
    <source>
        <dbReference type="EMBL" id="MVX58426.1"/>
    </source>
</evidence>
<dbReference type="PANTHER" id="PTHR43390:SF1">
    <property type="entry name" value="CHLOROPLAST PROCESSING PEPTIDASE"/>
    <property type="match status" value="1"/>
</dbReference>
<evidence type="ECO:0000256" key="1">
    <source>
        <dbReference type="ARBA" id="ARBA00004401"/>
    </source>
</evidence>
<name>A0A7X3G798_9STRE</name>
<keyword evidence="3" id="KW-0812">Transmembrane</keyword>
<evidence type="ECO:0000256" key="3">
    <source>
        <dbReference type="RuleBase" id="RU362042"/>
    </source>
</evidence>
<accession>A0A7X3G798</accession>
<dbReference type="InterPro" id="IPR000223">
    <property type="entry name" value="Pept_S26A_signal_pept_1"/>
</dbReference>
<evidence type="ECO:0000313" key="6">
    <source>
        <dbReference type="Proteomes" id="UP000461595"/>
    </source>
</evidence>
<dbReference type="PANTHER" id="PTHR43390">
    <property type="entry name" value="SIGNAL PEPTIDASE I"/>
    <property type="match status" value="1"/>
</dbReference>
<feature type="domain" description="Peptidase S26" evidence="4">
    <location>
        <begin position="10"/>
        <end position="173"/>
    </location>
</feature>
<dbReference type="Pfam" id="PF10502">
    <property type="entry name" value="Peptidase_S26"/>
    <property type="match status" value="1"/>
</dbReference>
<sequence>MVRRDLFRNVFITCILVVIFVLLRLFWFTPHHVTEKDVQKGLEAADYVLAFHQNEIPNESIVLYEVDQKEYVGRVIAQGGERAVYMDDVLYVNHEVKDEPYIRSMKNTYQGKTSNTGNLFTEDFTIESLTQSKQGVLGQEEFLILNDNRLNHEDSRQFGLVQKDQIKGIITFRLTPLGRFGFIDVE</sequence>